<reference evidence="2 3" key="1">
    <citation type="submission" date="2019-03" db="EMBL/GenBank/DDBJ databases">
        <title>Genomic Encyclopedia of Type Strains, Phase IV (KMG-IV): sequencing the most valuable type-strain genomes for metagenomic binning, comparative biology and taxonomic classification.</title>
        <authorList>
            <person name="Goeker M."/>
        </authorList>
    </citation>
    <scope>NUCLEOTIDE SEQUENCE [LARGE SCALE GENOMIC DNA]</scope>
    <source>
        <strain evidence="2 3">DSM 203</strain>
    </source>
</reference>
<feature type="compositionally biased region" description="Polar residues" evidence="1">
    <location>
        <begin position="1"/>
        <end position="11"/>
    </location>
</feature>
<feature type="region of interest" description="Disordered" evidence="1">
    <location>
        <begin position="1"/>
        <end position="22"/>
    </location>
</feature>
<gene>
    <name evidence="2" type="ORF">EDC29_10963</name>
</gene>
<evidence type="ECO:0000313" key="2">
    <source>
        <dbReference type="EMBL" id="TCW34703.1"/>
    </source>
</evidence>
<evidence type="ECO:0000313" key="3">
    <source>
        <dbReference type="Proteomes" id="UP000295247"/>
    </source>
</evidence>
<sequence length="123" mass="13405">MPTDGQSSQIKTDGGIRYVSGGVGESERSELNALSSQFNLHLMFATQGSGESFSAMRVNILDGRHGSVLTAVSQGPWFYAQLPPGDYSVEVIPSGERGEDQIQRKAVHLDGANPSKLDFYWKR</sequence>
<dbReference type="Proteomes" id="UP000295247">
    <property type="component" value="Unassembled WGS sequence"/>
</dbReference>
<proteinExistence type="predicted"/>
<evidence type="ECO:0008006" key="4">
    <source>
        <dbReference type="Google" id="ProtNLM"/>
    </source>
</evidence>
<name>A0A4R4A785_MARGR</name>
<dbReference type="AlphaFoldDB" id="A0A4R4A785"/>
<evidence type="ECO:0000256" key="1">
    <source>
        <dbReference type="SAM" id="MobiDB-lite"/>
    </source>
</evidence>
<dbReference type="EMBL" id="SMDC01000009">
    <property type="protein sequence ID" value="TCW34703.1"/>
    <property type="molecule type" value="Genomic_DNA"/>
</dbReference>
<comment type="caution">
    <text evidence="2">The sequence shown here is derived from an EMBL/GenBank/DDBJ whole genome shotgun (WGS) entry which is preliminary data.</text>
</comment>
<organism evidence="2 3">
    <name type="scientific">Marichromatium gracile</name>
    <name type="common">Chromatium gracile</name>
    <dbReference type="NCBI Taxonomy" id="1048"/>
    <lineage>
        <taxon>Bacteria</taxon>
        <taxon>Pseudomonadati</taxon>
        <taxon>Pseudomonadota</taxon>
        <taxon>Gammaproteobacteria</taxon>
        <taxon>Chromatiales</taxon>
        <taxon>Chromatiaceae</taxon>
        <taxon>Marichromatium</taxon>
    </lineage>
</organism>
<protein>
    <recommendedName>
        <fullName evidence="4">Carboxypeptidase family protein</fullName>
    </recommendedName>
</protein>
<accession>A0A4R4A785</accession>